<proteinExistence type="predicted"/>
<gene>
    <name evidence="1" type="ORF">CYMTET_48154</name>
</gene>
<evidence type="ECO:0000313" key="1">
    <source>
        <dbReference type="EMBL" id="KAK3242136.1"/>
    </source>
</evidence>
<comment type="caution">
    <text evidence="1">The sequence shown here is derived from an EMBL/GenBank/DDBJ whole genome shotgun (WGS) entry which is preliminary data.</text>
</comment>
<sequence length="285" mass="33373">MLKDKNNWHKFNAQKMCDDNGYQYVYSNDTGEFIDKHEITTEVNEMDLDPCNKAADTHAEYETLIWGYKMGKCAYLNMSDVEAGDKKIGFPEVYTLAKIVEYNNTPMGCLNEGFKSLKTAGFVAQMLDRVYKKTEGWHMVSICKDVDDGMLLYAYMIYSTKTHQVKQDIAHYIKEHKVKLIMPFCEYQKEDGIIIYLAAQTDDASITFPWYAVYIWRILVALELESTDSDPKSILENLYNKIDEDDEDFVKKFNAYTVYVLMETRMDVYTHYRKKGTSKRVFFLF</sequence>
<accession>A0AAE0EVF4</accession>
<dbReference type="AlphaFoldDB" id="A0AAE0EVF4"/>
<keyword evidence="2" id="KW-1185">Reference proteome</keyword>
<dbReference type="EMBL" id="LGRX02033231">
    <property type="protein sequence ID" value="KAK3242136.1"/>
    <property type="molecule type" value="Genomic_DNA"/>
</dbReference>
<protein>
    <submittedName>
        <fullName evidence="1">Uncharacterized protein</fullName>
    </submittedName>
</protein>
<name>A0AAE0EVF4_9CHLO</name>
<dbReference type="Proteomes" id="UP001190700">
    <property type="component" value="Unassembled WGS sequence"/>
</dbReference>
<reference evidence="1 2" key="1">
    <citation type="journal article" date="2015" name="Genome Biol. Evol.">
        <title>Comparative Genomics of a Bacterivorous Green Alga Reveals Evolutionary Causalities and Consequences of Phago-Mixotrophic Mode of Nutrition.</title>
        <authorList>
            <person name="Burns J.A."/>
            <person name="Paasch A."/>
            <person name="Narechania A."/>
            <person name="Kim E."/>
        </authorList>
    </citation>
    <scope>NUCLEOTIDE SEQUENCE [LARGE SCALE GENOMIC DNA]</scope>
    <source>
        <strain evidence="1 2">PLY_AMNH</strain>
    </source>
</reference>
<organism evidence="1 2">
    <name type="scientific">Cymbomonas tetramitiformis</name>
    <dbReference type="NCBI Taxonomy" id="36881"/>
    <lineage>
        <taxon>Eukaryota</taxon>
        <taxon>Viridiplantae</taxon>
        <taxon>Chlorophyta</taxon>
        <taxon>Pyramimonadophyceae</taxon>
        <taxon>Pyramimonadales</taxon>
        <taxon>Pyramimonadaceae</taxon>
        <taxon>Cymbomonas</taxon>
    </lineage>
</organism>
<evidence type="ECO:0000313" key="2">
    <source>
        <dbReference type="Proteomes" id="UP001190700"/>
    </source>
</evidence>